<keyword evidence="2" id="KW-1185">Reference proteome</keyword>
<evidence type="ECO:0000313" key="2">
    <source>
        <dbReference type="Proteomes" id="UP001519310"/>
    </source>
</evidence>
<reference evidence="1 2" key="1">
    <citation type="submission" date="2021-03" db="EMBL/GenBank/DDBJ databases">
        <title>Genomic Encyclopedia of Type Strains, Phase IV (KMG-IV): sequencing the most valuable type-strain genomes for metagenomic binning, comparative biology and taxonomic classification.</title>
        <authorList>
            <person name="Goeker M."/>
        </authorList>
    </citation>
    <scope>NUCLEOTIDE SEQUENCE [LARGE SCALE GENOMIC DNA]</scope>
    <source>
        <strain evidence="1 2">DSM 40526</strain>
    </source>
</reference>
<gene>
    <name evidence="1" type="ORF">J2Z77_003612</name>
</gene>
<name>A0ABS4L6Q8_STRAV</name>
<protein>
    <submittedName>
        <fullName evidence="1">Uncharacterized protein</fullName>
    </submittedName>
</protein>
<proteinExistence type="predicted"/>
<dbReference type="EMBL" id="JAGGLQ010000006">
    <property type="protein sequence ID" value="MBP2037805.1"/>
    <property type="molecule type" value="Genomic_DNA"/>
</dbReference>
<dbReference type="Proteomes" id="UP001519310">
    <property type="component" value="Unassembled WGS sequence"/>
</dbReference>
<organism evidence="1 2">
    <name type="scientific">Streptomyces avidinii</name>
    <dbReference type="NCBI Taxonomy" id="1895"/>
    <lineage>
        <taxon>Bacteria</taxon>
        <taxon>Bacillati</taxon>
        <taxon>Actinomycetota</taxon>
        <taxon>Actinomycetes</taxon>
        <taxon>Kitasatosporales</taxon>
        <taxon>Streptomycetaceae</taxon>
        <taxon>Streptomyces</taxon>
    </lineage>
</organism>
<sequence length="38" mass="4187">MAFTFGDSRITALDILTDPERLARIDLSVIDDRPTPPG</sequence>
<evidence type="ECO:0000313" key="1">
    <source>
        <dbReference type="EMBL" id="MBP2037805.1"/>
    </source>
</evidence>
<comment type="caution">
    <text evidence="1">The sequence shown here is derived from an EMBL/GenBank/DDBJ whole genome shotgun (WGS) entry which is preliminary data.</text>
</comment>
<accession>A0ABS4L6Q8</accession>